<reference evidence="2" key="2">
    <citation type="submission" date="2015-01" db="EMBL/GenBank/DDBJ databases">
        <title>Evolutionary Origins and Diversification of the Mycorrhizal Mutualists.</title>
        <authorList>
            <consortium name="DOE Joint Genome Institute"/>
            <consortium name="Mycorrhizal Genomics Consortium"/>
            <person name="Kohler A."/>
            <person name="Kuo A."/>
            <person name="Nagy L.G."/>
            <person name="Floudas D."/>
            <person name="Copeland A."/>
            <person name="Barry K.W."/>
            <person name="Cichocki N."/>
            <person name="Veneault-Fourrey C."/>
            <person name="LaButti K."/>
            <person name="Lindquist E.A."/>
            <person name="Lipzen A."/>
            <person name="Lundell T."/>
            <person name="Morin E."/>
            <person name="Murat C."/>
            <person name="Riley R."/>
            <person name="Ohm R."/>
            <person name="Sun H."/>
            <person name="Tunlid A."/>
            <person name="Henrissat B."/>
            <person name="Grigoriev I.V."/>
            <person name="Hibbett D.S."/>
            <person name="Martin F."/>
        </authorList>
    </citation>
    <scope>NUCLEOTIDE SEQUENCE [LARGE SCALE GENOMIC DNA]</scope>
    <source>
        <strain evidence="2">F 1598</strain>
    </source>
</reference>
<dbReference type="Proteomes" id="UP000054166">
    <property type="component" value="Unassembled WGS sequence"/>
</dbReference>
<dbReference type="EMBL" id="KN833075">
    <property type="protein sequence ID" value="KIM73728.1"/>
    <property type="molecule type" value="Genomic_DNA"/>
</dbReference>
<accession>A0A0C3AIS3</accession>
<keyword evidence="2" id="KW-1185">Reference proteome</keyword>
<dbReference type="InParanoid" id="A0A0C3AIS3"/>
<sequence>MTRLNNNTFSDTAAAKQTTVLYCYSQVAHMHLSVGMSTMAYIGASQIRKTATQDAGTVADQAVIMRQQGLVRGRILVLNQWRQSSGKSRR</sequence>
<reference evidence="1 2" key="1">
    <citation type="submission" date="2014-04" db="EMBL/GenBank/DDBJ databases">
        <authorList>
            <consortium name="DOE Joint Genome Institute"/>
            <person name="Kuo A."/>
            <person name="Tarkka M."/>
            <person name="Buscot F."/>
            <person name="Kohler A."/>
            <person name="Nagy L.G."/>
            <person name="Floudas D."/>
            <person name="Copeland A."/>
            <person name="Barry K.W."/>
            <person name="Cichocki N."/>
            <person name="Veneault-Fourrey C."/>
            <person name="LaButti K."/>
            <person name="Lindquist E.A."/>
            <person name="Lipzen A."/>
            <person name="Lundell T."/>
            <person name="Morin E."/>
            <person name="Murat C."/>
            <person name="Sun H."/>
            <person name="Tunlid A."/>
            <person name="Henrissat B."/>
            <person name="Grigoriev I.V."/>
            <person name="Hibbett D.S."/>
            <person name="Martin F."/>
            <person name="Nordberg H.P."/>
            <person name="Cantor M.N."/>
            <person name="Hua S.X."/>
        </authorList>
    </citation>
    <scope>NUCLEOTIDE SEQUENCE [LARGE SCALE GENOMIC DNA]</scope>
    <source>
        <strain evidence="1 2">F 1598</strain>
    </source>
</reference>
<evidence type="ECO:0000313" key="2">
    <source>
        <dbReference type="Proteomes" id="UP000054166"/>
    </source>
</evidence>
<organism evidence="1 2">
    <name type="scientific">Piloderma croceum (strain F 1598)</name>
    <dbReference type="NCBI Taxonomy" id="765440"/>
    <lineage>
        <taxon>Eukaryota</taxon>
        <taxon>Fungi</taxon>
        <taxon>Dikarya</taxon>
        <taxon>Basidiomycota</taxon>
        <taxon>Agaricomycotina</taxon>
        <taxon>Agaricomycetes</taxon>
        <taxon>Agaricomycetidae</taxon>
        <taxon>Atheliales</taxon>
        <taxon>Atheliaceae</taxon>
        <taxon>Piloderma</taxon>
    </lineage>
</organism>
<gene>
    <name evidence="1" type="ORF">PILCRDRAFT_721801</name>
</gene>
<dbReference type="HOGENOM" id="CLU_2441670_0_0_1"/>
<name>A0A0C3AIS3_PILCF</name>
<evidence type="ECO:0000313" key="1">
    <source>
        <dbReference type="EMBL" id="KIM73728.1"/>
    </source>
</evidence>
<protein>
    <submittedName>
        <fullName evidence="1">Uncharacterized protein</fullName>
    </submittedName>
</protein>
<dbReference type="AlphaFoldDB" id="A0A0C3AIS3"/>
<proteinExistence type="predicted"/>